<evidence type="ECO:0000313" key="3">
    <source>
        <dbReference type="Proteomes" id="UP000019150"/>
    </source>
</evidence>
<dbReference type="SUPFAM" id="SSF109854">
    <property type="entry name" value="DinB/YfiT-like putative metalloenzymes"/>
    <property type="match status" value="1"/>
</dbReference>
<dbReference type="STRING" id="1415166.NONO_c24350"/>
<dbReference type="KEGG" id="nno:NONO_c24350"/>
<dbReference type="InterPro" id="IPR034660">
    <property type="entry name" value="DinB/YfiT-like"/>
</dbReference>
<organism evidence="2 3">
    <name type="scientific">Nocardia nova SH22a</name>
    <dbReference type="NCBI Taxonomy" id="1415166"/>
    <lineage>
        <taxon>Bacteria</taxon>
        <taxon>Bacillati</taxon>
        <taxon>Actinomycetota</taxon>
        <taxon>Actinomycetes</taxon>
        <taxon>Mycobacteriales</taxon>
        <taxon>Nocardiaceae</taxon>
        <taxon>Nocardia</taxon>
    </lineage>
</organism>
<evidence type="ECO:0000259" key="1">
    <source>
        <dbReference type="Pfam" id="PF11716"/>
    </source>
</evidence>
<evidence type="ECO:0000313" key="2">
    <source>
        <dbReference type="EMBL" id="AHH17231.1"/>
    </source>
</evidence>
<dbReference type="NCBIfam" id="TIGR03083">
    <property type="entry name" value="maleylpyruvate isomerase family mycothiol-dependent enzyme"/>
    <property type="match status" value="1"/>
</dbReference>
<dbReference type="InterPro" id="IPR017517">
    <property type="entry name" value="Maleyloyr_isom"/>
</dbReference>
<dbReference type="GO" id="GO:0046872">
    <property type="term" value="F:metal ion binding"/>
    <property type="evidence" value="ECO:0007669"/>
    <property type="project" value="InterPro"/>
</dbReference>
<dbReference type="HOGENOM" id="CLU_094601_0_0_11"/>
<dbReference type="RefSeq" id="WP_025348709.1">
    <property type="nucleotide sequence ID" value="NZ_CP006850.1"/>
</dbReference>
<dbReference type="EMBL" id="CP006850">
    <property type="protein sequence ID" value="AHH17231.1"/>
    <property type="molecule type" value="Genomic_DNA"/>
</dbReference>
<feature type="domain" description="Mycothiol-dependent maleylpyruvate isomerase metal-binding" evidence="1">
    <location>
        <begin position="7"/>
        <end position="102"/>
    </location>
</feature>
<dbReference type="Gene3D" id="1.20.120.450">
    <property type="entry name" value="dinb family like domain"/>
    <property type="match status" value="1"/>
</dbReference>
<dbReference type="eggNOG" id="ENOG5033XPZ">
    <property type="taxonomic scope" value="Bacteria"/>
</dbReference>
<sequence>MSIRQLLDEERADLIALLGELNDAEWEQPSLCAGWRVRDVVGHLLYDEISPNGYARMAIRRRMNTDRINGDLVDRVRDLSPAELVSRLEHSGQRITRMWPSLGLADMLVHHQDIRRPLGRPRTIPAERLVAVLTHPDPFARPGRYTRGLRLVATDVEWSSGTGPEVRGPGEALALAMVGRPVALADLTGGGVAALRARHGA</sequence>
<dbReference type="AlphaFoldDB" id="W5TJ00"/>
<proteinExistence type="predicted"/>
<name>W5TJ00_9NOCA</name>
<accession>W5TJ00</accession>
<dbReference type="PATRIC" id="fig|1415166.3.peg.2489"/>
<gene>
    <name evidence="2" type="ORF">NONO_c24350</name>
</gene>
<reference evidence="2 3" key="1">
    <citation type="journal article" date="2014" name="Appl. Environ. Microbiol.">
        <title>Insights into the Microbial Degradation of Rubber and Gutta-Percha by Analysis of the Complete Genome of Nocardia nova SH22a.</title>
        <authorList>
            <person name="Luo Q."/>
            <person name="Hiessl S."/>
            <person name="Poehlein A."/>
            <person name="Daniel R."/>
            <person name="Steinbuchel A."/>
        </authorList>
    </citation>
    <scope>NUCLEOTIDE SEQUENCE [LARGE SCALE GENOMIC DNA]</scope>
    <source>
        <strain evidence="2">SH22a</strain>
    </source>
</reference>
<dbReference type="OrthoDB" id="5178565at2"/>
<protein>
    <recommendedName>
        <fullName evidence="1">Mycothiol-dependent maleylpyruvate isomerase metal-binding domain-containing protein</fullName>
    </recommendedName>
</protein>
<keyword evidence="3" id="KW-1185">Reference proteome</keyword>
<dbReference type="InterPro" id="IPR024344">
    <property type="entry name" value="MDMPI_metal-binding"/>
</dbReference>
<dbReference type="Proteomes" id="UP000019150">
    <property type="component" value="Chromosome"/>
</dbReference>
<dbReference type="Pfam" id="PF11716">
    <property type="entry name" value="MDMPI_N"/>
    <property type="match status" value="1"/>
</dbReference>